<protein>
    <submittedName>
        <fullName evidence="1">Uncharacterized protein</fullName>
    </submittedName>
</protein>
<dbReference type="AlphaFoldDB" id="A0A1G8FTS3"/>
<reference evidence="2" key="1">
    <citation type="submission" date="2016-10" db="EMBL/GenBank/DDBJ databases">
        <authorList>
            <person name="Varghese N."/>
            <person name="Submissions S."/>
        </authorList>
    </citation>
    <scope>NUCLEOTIDE SEQUENCE [LARGE SCALE GENOMIC DNA]</scope>
    <source>
        <strain evidence="2">930I</strain>
    </source>
</reference>
<gene>
    <name evidence="1" type="ORF">SAMN05421742_11618</name>
</gene>
<name>A0A1G8FTS3_9PROT</name>
<dbReference type="EMBL" id="FNCV01000016">
    <property type="protein sequence ID" value="SDH85521.1"/>
    <property type="molecule type" value="Genomic_DNA"/>
</dbReference>
<accession>A0A1G8FTS3</accession>
<evidence type="ECO:0000313" key="2">
    <source>
        <dbReference type="Proteomes" id="UP000217076"/>
    </source>
</evidence>
<dbReference type="Proteomes" id="UP000217076">
    <property type="component" value="Unassembled WGS sequence"/>
</dbReference>
<proteinExistence type="predicted"/>
<dbReference type="RefSeq" id="WP_092621802.1">
    <property type="nucleotide sequence ID" value="NZ_FNCV01000016.1"/>
</dbReference>
<keyword evidence="2" id="KW-1185">Reference proteome</keyword>
<evidence type="ECO:0000313" key="1">
    <source>
        <dbReference type="EMBL" id="SDH85521.1"/>
    </source>
</evidence>
<organism evidence="1 2">
    <name type="scientific">Roseospirillum parvum</name>
    <dbReference type="NCBI Taxonomy" id="83401"/>
    <lineage>
        <taxon>Bacteria</taxon>
        <taxon>Pseudomonadati</taxon>
        <taxon>Pseudomonadota</taxon>
        <taxon>Alphaproteobacteria</taxon>
        <taxon>Rhodospirillales</taxon>
        <taxon>Rhodospirillaceae</taxon>
        <taxon>Roseospirillum</taxon>
    </lineage>
</organism>
<sequence>MFDDRAFVNPRFLDTTPVEWAQIEAGMRRARRERSKAQADLLKTTFRTLVQRPLNRLAEAFHHHPGTPAHG</sequence>